<keyword evidence="1" id="KW-0479">Metal-binding</keyword>
<gene>
    <name evidence="6" type="ORF">g.19129</name>
</gene>
<keyword evidence="2" id="KW-0863">Zinc-finger</keyword>
<evidence type="ECO:0000256" key="4">
    <source>
        <dbReference type="SAM" id="MobiDB-lite"/>
    </source>
</evidence>
<organism evidence="6">
    <name type="scientific">Graphocephala atropunctata</name>
    <dbReference type="NCBI Taxonomy" id="36148"/>
    <lineage>
        <taxon>Eukaryota</taxon>
        <taxon>Metazoa</taxon>
        <taxon>Ecdysozoa</taxon>
        <taxon>Arthropoda</taxon>
        <taxon>Hexapoda</taxon>
        <taxon>Insecta</taxon>
        <taxon>Pterygota</taxon>
        <taxon>Neoptera</taxon>
        <taxon>Paraneoptera</taxon>
        <taxon>Hemiptera</taxon>
        <taxon>Auchenorrhyncha</taxon>
        <taxon>Membracoidea</taxon>
        <taxon>Cicadellidae</taxon>
        <taxon>Cicadellinae</taxon>
        <taxon>Cicadellini</taxon>
        <taxon>Graphocephala</taxon>
    </lineage>
</organism>
<evidence type="ECO:0000256" key="2">
    <source>
        <dbReference type="ARBA" id="ARBA00022771"/>
    </source>
</evidence>
<feature type="domain" description="CHHC U11-48K-type" evidence="5">
    <location>
        <begin position="24"/>
        <end position="51"/>
    </location>
</feature>
<dbReference type="EMBL" id="GEBQ01023230">
    <property type="protein sequence ID" value="JAT16747.1"/>
    <property type="molecule type" value="Transcribed_RNA"/>
</dbReference>
<keyword evidence="3" id="KW-0862">Zinc</keyword>
<dbReference type="InterPro" id="IPR036236">
    <property type="entry name" value="Znf_C2H2_sf"/>
</dbReference>
<dbReference type="AlphaFoldDB" id="A0A1B6KZ77"/>
<dbReference type="Pfam" id="PF05253">
    <property type="entry name" value="zf-U11-48K"/>
    <property type="match status" value="1"/>
</dbReference>
<reference evidence="6" key="1">
    <citation type="submission" date="2015-11" db="EMBL/GenBank/DDBJ databases">
        <title>De novo transcriptome assembly of four potential Pierce s Disease insect vectors from Arizona vineyards.</title>
        <authorList>
            <person name="Tassone E.E."/>
        </authorList>
    </citation>
    <scope>NUCLEOTIDE SEQUENCE</scope>
</reference>
<dbReference type="PROSITE" id="PS51800">
    <property type="entry name" value="ZF_CHHC_U11_48K"/>
    <property type="match status" value="2"/>
</dbReference>
<dbReference type="GO" id="GO:0008270">
    <property type="term" value="F:zinc ion binding"/>
    <property type="evidence" value="ECO:0007669"/>
    <property type="project" value="UniProtKB-KW"/>
</dbReference>
<feature type="compositionally biased region" description="Low complexity" evidence="4">
    <location>
        <begin position="181"/>
        <end position="190"/>
    </location>
</feature>
<name>A0A1B6KZ77_9HEMI</name>
<proteinExistence type="predicted"/>
<accession>A0A1B6KZ77</accession>
<feature type="region of interest" description="Disordered" evidence="4">
    <location>
        <begin position="181"/>
        <end position="205"/>
    </location>
</feature>
<feature type="domain" description="CHHC U11-48K-type" evidence="5">
    <location>
        <begin position="56"/>
        <end position="83"/>
    </location>
</feature>
<dbReference type="SUPFAM" id="SSF57667">
    <property type="entry name" value="beta-beta-alpha zinc fingers"/>
    <property type="match status" value="1"/>
</dbReference>
<protein>
    <recommendedName>
        <fullName evidence="5">CHHC U11-48K-type domain-containing protein</fullName>
    </recommendedName>
</protein>
<evidence type="ECO:0000259" key="5">
    <source>
        <dbReference type="PROSITE" id="PS51800"/>
    </source>
</evidence>
<feature type="region of interest" description="Disordered" evidence="4">
    <location>
        <begin position="114"/>
        <end position="141"/>
    </location>
</feature>
<evidence type="ECO:0000256" key="3">
    <source>
        <dbReference type="ARBA" id="ARBA00022833"/>
    </source>
</evidence>
<dbReference type="InterPro" id="IPR022776">
    <property type="entry name" value="TRM13/UPF0224_CHHC_Znf_dom"/>
</dbReference>
<evidence type="ECO:0000256" key="1">
    <source>
        <dbReference type="ARBA" id="ARBA00022723"/>
    </source>
</evidence>
<evidence type="ECO:0000313" key="6">
    <source>
        <dbReference type="EMBL" id="JAT16747.1"/>
    </source>
</evidence>
<sequence length="205" mass="23138">MEGEHRRTAVVCGKLCTAPIGDYFVTCSFDPHHILLRSRMPYHIVKCIKAHPNHNKIQCPFDSTEYIDPEEFPEHIRICGSKRTIFQTTCDTADIIKYSNPCKIHKTPYFHASAPQQDEEWGLSAPPKEEDDEDEGPLVGVGRGVSLRAKKPDAPVKRGMGRAELLDRIFKRYLEQQQSLISSKPIGSSSDTLRDNVSLGQFDNV</sequence>